<gene>
    <name evidence="1" type="ORF">FRUB_07589</name>
</gene>
<keyword evidence="2" id="KW-1185">Reference proteome</keyword>
<dbReference type="AlphaFoldDB" id="A0A225DML4"/>
<dbReference type="RefSeq" id="WP_088258260.1">
    <property type="nucleotide sequence ID" value="NZ_NIDE01000014.1"/>
</dbReference>
<evidence type="ECO:0000313" key="1">
    <source>
        <dbReference type="EMBL" id="OWK38469.1"/>
    </source>
</evidence>
<dbReference type="EMBL" id="NIDE01000014">
    <property type="protein sequence ID" value="OWK38469.1"/>
    <property type="molecule type" value="Genomic_DNA"/>
</dbReference>
<sequence length="102" mass="11261">MRHFSCDICGKDLPPGADPRYVVRVESIPVGPPGELTEGDLDQDHVEAMAELLDELEDGGAAPAPAPVCEKREFDLCQVCHRRFLADPLGRETSRKLQFSKN</sequence>
<proteinExistence type="predicted"/>
<evidence type="ECO:0000313" key="2">
    <source>
        <dbReference type="Proteomes" id="UP000214646"/>
    </source>
</evidence>
<organism evidence="1 2">
    <name type="scientific">Fimbriiglobus ruber</name>
    <dbReference type="NCBI Taxonomy" id="1908690"/>
    <lineage>
        <taxon>Bacteria</taxon>
        <taxon>Pseudomonadati</taxon>
        <taxon>Planctomycetota</taxon>
        <taxon>Planctomycetia</taxon>
        <taxon>Gemmatales</taxon>
        <taxon>Gemmataceae</taxon>
        <taxon>Fimbriiglobus</taxon>
    </lineage>
</organism>
<dbReference type="Proteomes" id="UP000214646">
    <property type="component" value="Unassembled WGS sequence"/>
</dbReference>
<accession>A0A225DML4</accession>
<reference evidence="2" key="1">
    <citation type="submission" date="2017-06" db="EMBL/GenBank/DDBJ databases">
        <title>Genome analysis of Fimbriiglobus ruber SP5, the first member of the order Planctomycetales with confirmed chitinolytic capability.</title>
        <authorList>
            <person name="Ravin N.V."/>
            <person name="Rakitin A.L."/>
            <person name="Ivanova A.A."/>
            <person name="Beletsky A.V."/>
            <person name="Kulichevskaya I.S."/>
            <person name="Mardanov A.V."/>
            <person name="Dedysh S.N."/>
        </authorList>
    </citation>
    <scope>NUCLEOTIDE SEQUENCE [LARGE SCALE GENOMIC DNA]</scope>
    <source>
        <strain evidence="2">SP5</strain>
    </source>
</reference>
<protein>
    <submittedName>
        <fullName evidence="1">Uncharacterized protein</fullName>
    </submittedName>
</protein>
<dbReference type="OrthoDB" id="285275at2"/>
<comment type="caution">
    <text evidence="1">The sequence shown here is derived from an EMBL/GenBank/DDBJ whole genome shotgun (WGS) entry which is preliminary data.</text>
</comment>
<name>A0A225DML4_9BACT</name>